<proteinExistence type="predicted"/>
<dbReference type="InterPro" id="IPR059179">
    <property type="entry name" value="MLKL-like_MCAfunc"/>
</dbReference>
<evidence type="ECO:0000259" key="2">
    <source>
        <dbReference type="Pfam" id="PF24883"/>
    </source>
</evidence>
<dbReference type="AlphaFoldDB" id="A0A9P3GEN2"/>
<keyword evidence="4" id="KW-1185">Reference proteome</keyword>
<gene>
    <name evidence="3" type="ORF">PsYK624_084980</name>
</gene>
<reference evidence="3 4" key="1">
    <citation type="submission" date="2021-08" db="EMBL/GenBank/DDBJ databases">
        <title>Draft Genome Sequence of Phanerochaete sordida strain YK-624.</title>
        <authorList>
            <person name="Mori T."/>
            <person name="Dohra H."/>
            <person name="Suzuki T."/>
            <person name="Kawagishi H."/>
            <person name="Hirai H."/>
        </authorList>
    </citation>
    <scope>NUCLEOTIDE SEQUENCE [LARGE SCALE GENOMIC DNA]</scope>
    <source>
        <strain evidence="3 4">YK-624</strain>
    </source>
</reference>
<dbReference type="PANTHER" id="PTHR10039">
    <property type="entry name" value="AMELOGENIN"/>
    <property type="match status" value="1"/>
</dbReference>
<evidence type="ECO:0000313" key="4">
    <source>
        <dbReference type="Proteomes" id="UP000703269"/>
    </source>
</evidence>
<comment type="caution">
    <text evidence="3">The sequence shown here is derived from an EMBL/GenBank/DDBJ whole genome shotgun (WGS) entry which is preliminary data.</text>
</comment>
<dbReference type="InterPro" id="IPR027417">
    <property type="entry name" value="P-loop_NTPase"/>
</dbReference>
<protein>
    <submittedName>
        <fullName evidence="3">AAA-16 domain-containing protein</fullName>
    </submittedName>
</protein>
<sequence length="867" mass="95991">MAPSARGGQVVDSVLDASGPVLDVLETALELVPVPGLGLIPKALSVIVEDVKTARANDEARKAFLDKTALLGAALRKADDDARIRIGQCGRGQDEGKKAMDKIVQSGELEKGVKVLHQTIDELKERAADLKRKPGVRGLVKGVLRSSRDAAILSEMEGKLSTAIEAFQVQSQLAINKGIHEIQTLLMQAEERAILAQLAYADAGYRGVDALKSGFMDGTRTDLVEDLRSWSEGRFPPDDPKQIFLLTGYAGTGKSAVAHRLCRHLAGGEFTLESCTSLLGASFFFVRGTGNTASALFLVPTVARQLAECHPALRACVVAAARTYTPQGHLQQVRYAFEGLLKSFAADMHFERPNTRIFLVLDGLDECTEQNLLSEALEHLFSLVRDLPWLYIFAASRPEPNIIHTFASPEAAALVHRHELADPSESSGDVALYLRDTIPRIPGYAALVERTPSLLSRLIERAAGLFIFARITVNFLDTQRDNAEEALEAVASWQGQSLSSLDALYLQIMRSAFPPDQLRVLPRQHARLLSLLTIVIHGRHAMFPGAIALLGENMCQTFLQNGALDRSSLKAATTFSEADVIAIVSRLRSVLLVNSNGVQPFHDTFAQFISHRDSCPDVLYYVDYHEGHAALASACLSAFTLNAAVEMILGYRRRDHAVWDYVFYVIHFLPTHIGEATYTQKLQDHLETFIQGARLPIMVKVLRMLRLKEPVEGMKDLVHGMMTQLVYSRRSRIIADSSTELTLADLQALVPDNSPLIDKCIQLFAYSDLFFDRDCDPTSADLPDITAEDVRSYLVKNAYDEEMLHEEGAVSYVDAMIRENVESWDGEYIEVLRYRAVMQTLIQDVRQDKRTQDLWYDLSPISTVPSS</sequence>
<dbReference type="SUPFAM" id="SSF52540">
    <property type="entry name" value="P-loop containing nucleoside triphosphate hydrolases"/>
    <property type="match status" value="1"/>
</dbReference>
<dbReference type="InterPro" id="IPR056884">
    <property type="entry name" value="NPHP3-like_N"/>
</dbReference>
<dbReference type="EMBL" id="BPQB01000026">
    <property type="protein sequence ID" value="GJE92344.1"/>
    <property type="molecule type" value="Genomic_DNA"/>
</dbReference>
<keyword evidence="1" id="KW-0677">Repeat</keyword>
<evidence type="ECO:0000256" key="1">
    <source>
        <dbReference type="ARBA" id="ARBA00022737"/>
    </source>
</evidence>
<accession>A0A9P3GEN2</accession>
<dbReference type="Pfam" id="PF24883">
    <property type="entry name" value="NPHP3_N"/>
    <property type="match status" value="1"/>
</dbReference>
<dbReference type="CDD" id="cd21037">
    <property type="entry name" value="MLKL_NTD"/>
    <property type="match status" value="1"/>
</dbReference>
<dbReference type="PANTHER" id="PTHR10039:SF14">
    <property type="entry name" value="NACHT DOMAIN-CONTAINING PROTEIN"/>
    <property type="match status" value="1"/>
</dbReference>
<feature type="domain" description="Nephrocystin 3-like N-terminal" evidence="2">
    <location>
        <begin position="228"/>
        <end position="397"/>
    </location>
</feature>
<dbReference type="Proteomes" id="UP000703269">
    <property type="component" value="Unassembled WGS sequence"/>
</dbReference>
<name>A0A9P3GEN2_9APHY</name>
<dbReference type="OrthoDB" id="3228837at2759"/>
<evidence type="ECO:0000313" key="3">
    <source>
        <dbReference type="EMBL" id="GJE92344.1"/>
    </source>
</evidence>
<organism evidence="3 4">
    <name type="scientific">Phanerochaete sordida</name>
    <dbReference type="NCBI Taxonomy" id="48140"/>
    <lineage>
        <taxon>Eukaryota</taxon>
        <taxon>Fungi</taxon>
        <taxon>Dikarya</taxon>
        <taxon>Basidiomycota</taxon>
        <taxon>Agaricomycotina</taxon>
        <taxon>Agaricomycetes</taxon>
        <taxon>Polyporales</taxon>
        <taxon>Phanerochaetaceae</taxon>
        <taxon>Phanerochaete</taxon>
    </lineage>
</organism>
<dbReference type="Gene3D" id="3.40.50.300">
    <property type="entry name" value="P-loop containing nucleotide triphosphate hydrolases"/>
    <property type="match status" value="1"/>
</dbReference>